<name>A0ABV2CWI5_9RHOO</name>
<dbReference type="NCBIfam" id="TIGR02933">
    <property type="entry name" value="nifM_nitrog"/>
    <property type="match status" value="1"/>
</dbReference>
<keyword evidence="9" id="KW-1185">Reference proteome</keyword>
<evidence type="ECO:0000313" key="9">
    <source>
        <dbReference type="Proteomes" id="UP001548590"/>
    </source>
</evidence>
<dbReference type="PANTHER" id="PTHR47245">
    <property type="entry name" value="PEPTIDYLPROLYL ISOMERASE"/>
    <property type="match status" value="1"/>
</dbReference>
<organism evidence="8 9">
    <name type="scientific">Uliginosibacterium paludis</name>
    <dbReference type="NCBI Taxonomy" id="1615952"/>
    <lineage>
        <taxon>Bacteria</taxon>
        <taxon>Pseudomonadati</taxon>
        <taxon>Pseudomonadota</taxon>
        <taxon>Betaproteobacteria</taxon>
        <taxon>Rhodocyclales</taxon>
        <taxon>Zoogloeaceae</taxon>
        <taxon>Uliginosibacterium</taxon>
    </lineage>
</organism>
<dbReference type="PROSITE" id="PS01096">
    <property type="entry name" value="PPIC_PPIASE_1"/>
    <property type="match status" value="1"/>
</dbReference>
<dbReference type="PANTHER" id="PTHR47245:SF2">
    <property type="entry name" value="PEPTIDYL-PROLYL CIS-TRANS ISOMERASE HP_0175-RELATED"/>
    <property type="match status" value="1"/>
</dbReference>
<evidence type="ECO:0000256" key="6">
    <source>
        <dbReference type="PROSITE-ProRule" id="PRU00278"/>
    </source>
</evidence>
<sequence length="290" mass="32832">MSELASPAAAVAAASSPYLMLKHARVMFDTTPERLDAAQRMKLDQVVARQHKIEARILGSRQSTHVKVSAEAIESRLAEIGSRFSSEAEFVLDLARHGLSLQGMRAEIERELRIDGVLEMVSARIPPVSNLETELFYRLHFDRFQTPERRTLRHILLTFSDAADRTEREVVRARLEAIRALLERAPDRFAEQALRHSECPTAMQGGMLGQVARGKLFPALETAAFDMRAGMLSSIVESPMGFHLLRCENVQAAGRVPFATVRERIREQMIEARRENRQRAWIRQVTEGYV</sequence>
<accession>A0ABV2CWI5</accession>
<reference evidence="8 9" key="1">
    <citation type="submission" date="2024-07" db="EMBL/GenBank/DDBJ databases">
        <title>Uliginosibacterium paludis KCTC:42655.</title>
        <authorList>
            <person name="Kim M.K."/>
        </authorList>
    </citation>
    <scope>NUCLEOTIDE SEQUENCE [LARGE SCALE GENOMIC DNA]</scope>
    <source>
        <strain evidence="8 9">KCTC 42655</strain>
    </source>
</reference>
<dbReference type="InterPro" id="IPR000297">
    <property type="entry name" value="PPIase_PpiC"/>
</dbReference>
<evidence type="ECO:0000259" key="7">
    <source>
        <dbReference type="PROSITE" id="PS50198"/>
    </source>
</evidence>
<dbReference type="Proteomes" id="UP001548590">
    <property type="component" value="Unassembled WGS sequence"/>
</dbReference>
<dbReference type="SUPFAM" id="SSF54534">
    <property type="entry name" value="FKBP-like"/>
    <property type="match status" value="1"/>
</dbReference>
<evidence type="ECO:0000256" key="1">
    <source>
        <dbReference type="ARBA" id="ARBA00000971"/>
    </source>
</evidence>
<evidence type="ECO:0000256" key="5">
    <source>
        <dbReference type="ARBA" id="ARBA00023235"/>
    </source>
</evidence>
<dbReference type="Pfam" id="PF00639">
    <property type="entry name" value="Rotamase"/>
    <property type="match status" value="1"/>
</dbReference>
<comment type="similarity">
    <text evidence="2">Belongs to the PpiC/parvulin rotamase family.</text>
</comment>
<protein>
    <recommendedName>
        <fullName evidence="3">peptidylprolyl isomerase</fullName>
        <ecNumber evidence="3">5.2.1.8</ecNumber>
    </recommendedName>
</protein>
<proteinExistence type="inferred from homology"/>
<evidence type="ECO:0000256" key="2">
    <source>
        <dbReference type="ARBA" id="ARBA00007656"/>
    </source>
</evidence>
<dbReference type="Gene3D" id="3.10.50.40">
    <property type="match status" value="1"/>
</dbReference>
<evidence type="ECO:0000256" key="4">
    <source>
        <dbReference type="ARBA" id="ARBA00023110"/>
    </source>
</evidence>
<keyword evidence="5 6" id="KW-0413">Isomerase</keyword>
<dbReference type="RefSeq" id="WP_345927945.1">
    <property type="nucleotide sequence ID" value="NZ_JBDIVF010000005.1"/>
</dbReference>
<comment type="caution">
    <text evidence="8">The sequence shown here is derived from an EMBL/GenBank/DDBJ whole genome shotgun (WGS) entry which is preliminary data.</text>
</comment>
<evidence type="ECO:0000256" key="3">
    <source>
        <dbReference type="ARBA" id="ARBA00013194"/>
    </source>
</evidence>
<dbReference type="InterPro" id="IPR046357">
    <property type="entry name" value="PPIase_dom_sf"/>
</dbReference>
<dbReference type="EC" id="5.2.1.8" evidence="3"/>
<dbReference type="InterPro" id="IPR023058">
    <property type="entry name" value="PPIase_PpiC_CS"/>
</dbReference>
<keyword evidence="4 6" id="KW-0697">Rotamase</keyword>
<comment type="catalytic activity">
    <reaction evidence="1">
        <text>[protein]-peptidylproline (omega=180) = [protein]-peptidylproline (omega=0)</text>
        <dbReference type="Rhea" id="RHEA:16237"/>
        <dbReference type="Rhea" id="RHEA-COMP:10747"/>
        <dbReference type="Rhea" id="RHEA-COMP:10748"/>
        <dbReference type="ChEBI" id="CHEBI:83833"/>
        <dbReference type="ChEBI" id="CHEBI:83834"/>
        <dbReference type="EC" id="5.2.1.8"/>
    </reaction>
</comment>
<evidence type="ECO:0000313" key="8">
    <source>
        <dbReference type="EMBL" id="MET1492102.1"/>
    </source>
</evidence>
<dbReference type="InterPro" id="IPR050245">
    <property type="entry name" value="PrsA_foldase"/>
</dbReference>
<feature type="domain" description="PpiC" evidence="7">
    <location>
        <begin position="147"/>
        <end position="249"/>
    </location>
</feature>
<dbReference type="InterPro" id="IPR027304">
    <property type="entry name" value="Trigger_fact/SurA_dom_sf"/>
</dbReference>
<dbReference type="EMBL" id="JBEWLZ010000021">
    <property type="protein sequence ID" value="MET1492102.1"/>
    <property type="molecule type" value="Genomic_DNA"/>
</dbReference>
<dbReference type="InterPro" id="IPR014282">
    <property type="entry name" value="Nitrogen_fix_NifM"/>
</dbReference>
<gene>
    <name evidence="8" type="primary">nifM</name>
    <name evidence="8" type="ORF">ABVT11_19855</name>
</gene>
<dbReference type="PROSITE" id="PS50198">
    <property type="entry name" value="PPIC_PPIASE_2"/>
    <property type="match status" value="1"/>
</dbReference>
<dbReference type="SUPFAM" id="SSF109998">
    <property type="entry name" value="Triger factor/SurA peptide-binding domain-like"/>
    <property type="match status" value="1"/>
</dbReference>